<accession>A0AAD6TSD9</accession>
<evidence type="ECO:0008006" key="3">
    <source>
        <dbReference type="Google" id="ProtNLM"/>
    </source>
</evidence>
<evidence type="ECO:0000313" key="1">
    <source>
        <dbReference type="EMBL" id="KAJ7078005.1"/>
    </source>
</evidence>
<organism evidence="1 2">
    <name type="scientific">Mycena belliarum</name>
    <dbReference type="NCBI Taxonomy" id="1033014"/>
    <lineage>
        <taxon>Eukaryota</taxon>
        <taxon>Fungi</taxon>
        <taxon>Dikarya</taxon>
        <taxon>Basidiomycota</taxon>
        <taxon>Agaricomycotina</taxon>
        <taxon>Agaricomycetes</taxon>
        <taxon>Agaricomycetidae</taxon>
        <taxon>Agaricales</taxon>
        <taxon>Marasmiineae</taxon>
        <taxon>Mycenaceae</taxon>
        <taxon>Mycena</taxon>
    </lineage>
</organism>
<evidence type="ECO:0000313" key="2">
    <source>
        <dbReference type="Proteomes" id="UP001222325"/>
    </source>
</evidence>
<protein>
    <recommendedName>
        <fullName evidence="3">F-box domain-containing protein</fullName>
    </recommendedName>
</protein>
<dbReference type="AlphaFoldDB" id="A0AAD6TSD9"/>
<name>A0AAD6TSD9_9AGAR</name>
<dbReference type="Proteomes" id="UP001222325">
    <property type="component" value="Unassembled WGS sequence"/>
</dbReference>
<keyword evidence="2" id="KW-1185">Reference proteome</keyword>
<proteinExistence type="predicted"/>
<dbReference type="SUPFAM" id="SSF52047">
    <property type="entry name" value="RNI-like"/>
    <property type="match status" value="1"/>
</dbReference>
<sequence>MAGSSSAWCCSSCGYINESEFSPYLVAPSPLLLSNEPPTNSQISEIVAALASQTEVLASQDAGIVSLTAALDKLAKERAATAEALRIHTITLSALRRMPTEILRHIFSMAVPHHTHLAPPPVPWHLAQISQRWRAVAVGFPALWTAFGVDVGAGAKQHAPAFEEQLRRAGDAPLQVTICGDSSTAPEPLRVLLRVCERWEILGVPRTEKMPDGARGLPVYLRGIQGRTPLLRRLCIGGPSEPVKVLELADVWSDLDVCALDSGLPWERLTRYDGTLDRTTLVHVLRGAPHLVECRLDCFGTQTATAGNFVVLPALKRLCVSNAHELTRITAPALEELALKGFGIQKHSADWILGFLQRSGCALRALALLECTHVWTLLPVLRAAPSLRELAVVSTPYEYDFTLLLELLTPGASSPLLPNLTAMSLGNMHGALPQARAVQMVSARREGRAGYRHVEFLGFVSVAGLEWRARERETLERMMGAGLRAVWVRGAVEYRRMLATDPYSVPRCAAYSVVAFD</sequence>
<dbReference type="EMBL" id="JARJCN010000069">
    <property type="protein sequence ID" value="KAJ7078005.1"/>
    <property type="molecule type" value="Genomic_DNA"/>
</dbReference>
<gene>
    <name evidence="1" type="ORF">B0H15DRAFT_860893</name>
</gene>
<reference evidence="1" key="1">
    <citation type="submission" date="2023-03" db="EMBL/GenBank/DDBJ databases">
        <title>Massive genome expansion in bonnet fungi (Mycena s.s.) driven by repeated elements and novel gene families across ecological guilds.</title>
        <authorList>
            <consortium name="Lawrence Berkeley National Laboratory"/>
            <person name="Harder C.B."/>
            <person name="Miyauchi S."/>
            <person name="Viragh M."/>
            <person name="Kuo A."/>
            <person name="Thoen E."/>
            <person name="Andreopoulos B."/>
            <person name="Lu D."/>
            <person name="Skrede I."/>
            <person name="Drula E."/>
            <person name="Henrissat B."/>
            <person name="Morin E."/>
            <person name="Kohler A."/>
            <person name="Barry K."/>
            <person name="LaButti K."/>
            <person name="Morin E."/>
            <person name="Salamov A."/>
            <person name="Lipzen A."/>
            <person name="Mereny Z."/>
            <person name="Hegedus B."/>
            <person name="Baldrian P."/>
            <person name="Stursova M."/>
            <person name="Weitz H."/>
            <person name="Taylor A."/>
            <person name="Grigoriev I.V."/>
            <person name="Nagy L.G."/>
            <person name="Martin F."/>
            <person name="Kauserud H."/>
        </authorList>
    </citation>
    <scope>NUCLEOTIDE SEQUENCE</scope>
    <source>
        <strain evidence="1">CBHHK173m</strain>
    </source>
</reference>
<comment type="caution">
    <text evidence="1">The sequence shown here is derived from an EMBL/GenBank/DDBJ whole genome shotgun (WGS) entry which is preliminary data.</text>
</comment>